<keyword evidence="9" id="KW-0833">Ubl conjugation pathway</keyword>
<dbReference type="InterPro" id="IPR001841">
    <property type="entry name" value="Znf_RING"/>
</dbReference>
<dbReference type="Proteomes" id="UP000245207">
    <property type="component" value="Unassembled WGS sequence"/>
</dbReference>
<dbReference type="InterPro" id="IPR013083">
    <property type="entry name" value="Znf_RING/FYVE/PHD"/>
</dbReference>
<dbReference type="GO" id="GO:0008270">
    <property type="term" value="F:zinc ion binding"/>
    <property type="evidence" value="ECO:0007669"/>
    <property type="project" value="UniProtKB-KW"/>
</dbReference>
<feature type="domain" description="RING-type" evidence="15">
    <location>
        <begin position="157"/>
        <end position="199"/>
    </location>
</feature>
<comment type="subcellular location">
    <subcellularLocation>
        <location evidence="2">Membrane</location>
        <topology evidence="2">Single-pass membrane protein</topology>
    </subcellularLocation>
</comment>
<comment type="pathway">
    <text evidence="3">Protein modification; protein ubiquitination.</text>
</comment>
<organism evidence="16 17">
    <name type="scientific">Artemisia annua</name>
    <name type="common">Sweet wormwood</name>
    <dbReference type="NCBI Taxonomy" id="35608"/>
    <lineage>
        <taxon>Eukaryota</taxon>
        <taxon>Viridiplantae</taxon>
        <taxon>Streptophyta</taxon>
        <taxon>Embryophyta</taxon>
        <taxon>Tracheophyta</taxon>
        <taxon>Spermatophyta</taxon>
        <taxon>Magnoliopsida</taxon>
        <taxon>eudicotyledons</taxon>
        <taxon>Gunneridae</taxon>
        <taxon>Pentapetalae</taxon>
        <taxon>asterids</taxon>
        <taxon>campanulids</taxon>
        <taxon>Asterales</taxon>
        <taxon>Asteraceae</taxon>
        <taxon>Asteroideae</taxon>
        <taxon>Anthemideae</taxon>
        <taxon>Artemisiinae</taxon>
        <taxon>Artemisia</taxon>
    </lineage>
</organism>
<keyword evidence="5" id="KW-0808">Transferase</keyword>
<protein>
    <recommendedName>
        <fullName evidence="4">RING-type E3 ubiquitin transferase</fullName>
        <ecNumber evidence="4">2.3.2.27</ecNumber>
    </recommendedName>
</protein>
<dbReference type="InterPro" id="IPR045899">
    <property type="entry name" value="ATL71-like"/>
</dbReference>
<dbReference type="FunFam" id="3.30.40.10:FF:000187">
    <property type="entry name" value="E3 ubiquitin-protein ligase ATL6"/>
    <property type="match status" value="1"/>
</dbReference>
<evidence type="ECO:0000259" key="15">
    <source>
        <dbReference type="PROSITE" id="PS50089"/>
    </source>
</evidence>
<evidence type="ECO:0000256" key="7">
    <source>
        <dbReference type="ARBA" id="ARBA00022723"/>
    </source>
</evidence>
<keyword evidence="8 14" id="KW-0863">Zinc-finger</keyword>
<proteinExistence type="inferred from homology"/>
<keyword evidence="10" id="KW-0862">Zinc</keyword>
<keyword evidence="17" id="KW-1185">Reference proteome</keyword>
<comment type="similarity">
    <text evidence="13">Belongs to the RING-type zinc finger family. ATL subfamily.</text>
</comment>
<keyword evidence="6" id="KW-0812">Transmembrane</keyword>
<evidence type="ECO:0000313" key="17">
    <source>
        <dbReference type="Proteomes" id="UP000245207"/>
    </source>
</evidence>
<keyword evidence="12" id="KW-0472">Membrane</keyword>
<evidence type="ECO:0000256" key="12">
    <source>
        <dbReference type="ARBA" id="ARBA00023136"/>
    </source>
</evidence>
<comment type="catalytic activity">
    <reaction evidence="1">
        <text>S-ubiquitinyl-[E2 ubiquitin-conjugating enzyme]-L-cysteine + [acceptor protein]-L-lysine = [E2 ubiquitin-conjugating enzyme]-L-cysteine + N(6)-ubiquitinyl-[acceptor protein]-L-lysine.</text>
        <dbReference type="EC" id="2.3.2.27"/>
    </reaction>
</comment>
<gene>
    <name evidence="16" type="ORF">CTI12_AA539970</name>
</gene>
<evidence type="ECO:0000256" key="2">
    <source>
        <dbReference type="ARBA" id="ARBA00004167"/>
    </source>
</evidence>
<reference evidence="16 17" key="1">
    <citation type="journal article" date="2018" name="Mol. Plant">
        <title>The genome of Artemisia annua provides insight into the evolution of Asteraceae family and artemisinin biosynthesis.</title>
        <authorList>
            <person name="Shen Q."/>
            <person name="Zhang L."/>
            <person name="Liao Z."/>
            <person name="Wang S."/>
            <person name="Yan T."/>
            <person name="Shi P."/>
            <person name="Liu M."/>
            <person name="Fu X."/>
            <person name="Pan Q."/>
            <person name="Wang Y."/>
            <person name="Lv Z."/>
            <person name="Lu X."/>
            <person name="Zhang F."/>
            <person name="Jiang W."/>
            <person name="Ma Y."/>
            <person name="Chen M."/>
            <person name="Hao X."/>
            <person name="Li L."/>
            <person name="Tang Y."/>
            <person name="Lv G."/>
            <person name="Zhou Y."/>
            <person name="Sun X."/>
            <person name="Brodelius P.E."/>
            <person name="Rose J.K.C."/>
            <person name="Tang K."/>
        </authorList>
    </citation>
    <scope>NUCLEOTIDE SEQUENCE [LARGE SCALE GENOMIC DNA]</scope>
    <source>
        <strain evidence="17">cv. Huhao1</strain>
        <tissue evidence="16">Leaf</tissue>
    </source>
</reference>
<evidence type="ECO:0000313" key="16">
    <source>
        <dbReference type="EMBL" id="PWA43011.1"/>
    </source>
</evidence>
<evidence type="ECO:0000256" key="4">
    <source>
        <dbReference type="ARBA" id="ARBA00012483"/>
    </source>
</evidence>
<evidence type="ECO:0000256" key="3">
    <source>
        <dbReference type="ARBA" id="ARBA00004906"/>
    </source>
</evidence>
<keyword evidence="11" id="KW-1133">Transmembrane helix</keyword>
<evidence type="ECO:0000256" key="8">
    <source>
        <dbReference type="ARBA" id="ARBA00022771"/>
    </source>
</evidence>
<dbReference type="EMBL" id="PKPP01012065">
    <property type="protein sequence ID" value="PWA43011.1"/>
    <property type="molecule type" value="Genomic_DNA"/>
</dbReference>
<dbReference type="Pfam" id="PF13639">
    <property type="entry name" value="zf-RING_2"/>
    <property type="match status" value="1"/>
</dbReference>
<dbReference type="OrthoDB" id="8062037at2759"/>
<evidence type="ECO:0000256" key="6">
    <source>
        <dbReference type="ARBA" id="ARBA00022692"/>
    </source>
</evidence>
<dbReference type="EC" id="2.3.2.27" evidence="4"/>
<evidence type="ECO:0000256" key="14">
    <source>
        <dbReference type="PROSITE-ProRule" id="PRU00175"/>
    </source>
</evidence>
<dbReference type="SUPFAM" id="SSF57850">
    <property type="entry name" value="RING/U-box"/>
    <property type="match status" value="1"/>
</dbReference>
<dbReference type="PANTHER" id="PTHR46719">
    <property type="entry name" value="TRANSCRIPTION FACTOR C2H2 FAMILY-RELATED"/>
    <property type="match status" value="1"/>
</dbReference>
<dbReference type="GO" id="GO:0061630">
    <property type="term" value="F:ubiquitin protein ligase activity"/>
    <property type="evidence" value="ECO:0007669"/>
    <property type="project" value="UniProtKB-EC"/>
</dbReference>
<name>A0A2U1L1Z4_ARTAN</name>
<dbReference type="PANTHER" id="PTHR46719:SF16">
    <property type="entry name" value="ZINC FINGER, RING_FYVE_PHD-TYPE-RELATED"/>
    <property type="match status" value="1"/>
</dbReference>
<dbReference type="GO" id="GO:0016020">
    <property type="term" value="C:membrane"/>
    <property type="evidence" value="ECO:0007669"/>
    <property type="project" value="UniProtKB-SubCell"/>
</dbReference>
<dbReference type="Gene3D" id="3.30.40.10">
    <property type="entry name" value="Zinc/RING finger domain, C3HC4 (zinc finger)"/>
    <property type="match status" value="1"/>
</dbReference>
<dbReference type="AlphaFoldDB" id="A0A2U1L1Z4"/>
<dbReference type="SMART" id="SM00184">
    <property type="entry name" value="RING"/>
    <property type="match status" value="1"/>
</dbReference>
<keyword evidence="7" id="KW-0479">Metal-binding</keyword>
<evidence type="ECO:0000256" key="10">
    <source>
        <dbReference type="ARBA" id="ARBA00022833"/>
    </source>
</evidence>
<evidence type="ECO:0000256" key="13">
    <source>
        <dbReference type="ARBA" id="ARBA00024209"/>
    </source>
</evidence>
<evidence type="ECO:0000256" key="11">
    <source>
        <dbReference type="ARBA" id="ARBA00022989"/>
    </source>
</evidence>
<dbReference type="PROSITE" id="PS50089">
    <property type="entry name" value="ZF_RING_2"/>
    <property type="match status" value="1"/>
</dbReference>
<evidence type="ECO:0000256" key="1">
    <source>
        <dbReference type="ARBA" id="ARBA00000900"/>
    </source>
</evidence>
<evidence type="ECO:0000256" key="9">
    <source>
        <dbReference type="ARBA" id="ARBA00022786"/>
    </source>
</evidence>
<evidence type="ECO:0000256" key="5">
    <source>
        <dbReference type="ARBA" id="ARBA00022679"/>
    </source>
</evidence>
<sequence length="209" mass="23039">MSGTKRSSKVGSMKTATLNPFHALNSVKSDDNLRSNEGISTKVDAEVTKPSNDSINSNTVNKVWKSVDGMDEDNVTSSQLPRVPNVVSIYYHCLRRTHSTPPPSISFGTTIYDEADNHHLIRFSRGLDDDVLVTFPTLLYSDVKGDTTANDANGSECSICLADYKPADVVRLLPDCRHLFHVKCIDTWLKAHPTCPMCRKTPLANTVTV</sequence>
<accession>A0A2U1L1Z4</accession>
<comment type="caution">
    <text evidence="16">The sequence shown here is derived from an EMBL/GenBank/DDBJ whole genome shotgun (WGS) entry which is preliminary data.</text>
</comment>
<dbReference type="CDD" id="cd16461">
    <property type="entry name" value="RING-H2_EL5-like"/>
    <property type="match status" value="1"/>
</dbReference>